<evidence type="ECO:0000313" key="4">
    <source>
        <dbReference type="EMBL" id="MEC3874703.1"/>
    </source>
</evidence>
<dbReference type="RefSeq" id="WP_326319766.1">
    <property type="nucleotide sequence ID" value="NZ_JAYLAA010000012.1"/>
</dbReference>
<keyword evidence="2" id="KW-0732">Signal</keyword>
<organism evidence="4 5">
    <name type="scientific">Chryseobacterium salviniae</name>
    <dbReference type="NCBI Taxonomy" id="3101750"/>
    <lineage>
        <taxon>Bacteria</taxon>
        <taxon>Pseudomonadati</taxon>
        <taxon>Bacteroidota</taxon>
        <taxon>Flavobacteriia</taxon>
        <taxon>Flavobacteriales</taxon>
        <taxon>Weeksellaceae</taxon>
        <taxon>Chryseobacterium group</taxon>
        <taxon>Chryseobacterium</taxon>
    </lineage>
</organism>
<evidence type="ECO:0000259" key="3">
    <source>
        <dbReference type="Pfam" id="PF09832"/>
    </source>
</evidence>
<feature type="region of interest" description="Disordered" evidence="1">
    <location>
        <begin position="142"/>
        <end position="161"/>
    </location>
</feature>
<feature type="chain" id="PRO_5045687005" evidence="2">
    <location>
        <begin position="20"/>
        <end position="161"/>
    </location>
</feature>
<reference evidence="4 5" key="1">
    <citation type="submission" date="2024-01" db="EMBL/GenBank/DDBJ databases">
        <title>Chryseobacterium sp. T9W2-O.</title>
        <authorList>
            <person name="Maltman C."/>
        </authorList>
    </citation>
    <scope>NUCLEOTIDE SEQUENCE [LARGE SCALE GENOMIC DNA]</scope>
    <source>
        <strain evidence="4 5">T9W2-O</strain>
    </source>
</reference>
<evidence type="ECO:0000256" key="1">
    <source>
        <dbReference type="SAM" id="MobiDB-lite"/>
    </source>
</evidence>
<feature type="signal peptide" evidence="2">
    <location>
        <begin position="1"/>
        <end position="19"/>
    </location>
</feature>
<protein>
    <submittedName>
        <fullName evidence="4">DUF2059 domain-containing protein</fullName>
    </submittedName>
</protein>
<dbReference type="Proteomes" id="UP001348397">
    <property type="component" value="Unassembled WGS sequence"/>
</dbReference>
<feature type="domain" description="DUF2059" evidence="3">
    <location>
        <begin position="72"/>
        <end position="129"/>
    </location>
</feature>
<keyword evidence="5" id="KW-1185">Reference proteome</keyword>
<evidence type="ECO:0000313" key="5">
    <source>
        <dbReference type="Proteomes" id="UP001348397"/>
    </source>
</evidence>
<dbReference type="EMBL" id="JAYLAA010000012">
    <property type="protein sequence ID" value="MEC3874703.1"/>
    <property type="molecule type" value="Genomic_DNA"/>
</dbReference>
<feature type="compositionally biased region" description="Pro residues" evidence="1">
    <location>
        <begin position="144"/>
        <end position="161"/>
    </location>
</feature>
<evidence type="ECO:0000256" key="2">
    <source>
        <dbReference type="SAM" id="SignalP"/>
    </source>
</evidence>
<name>A0ABU6HQG2_9FLAO</name>
<dbReference type="Pfam" id="PF09832">
    <property type="entry name" value="DUF2059"/>
    <property type="match status" value="1"/>
</dbReference>
<sequence length="161" mass="18372">MIKKIAVLFVLLCMTFSYAQTKQEKIKELISLSGAFPISKRIPKEVIATYKKKYDNVPESEWTALEQKITIDELINNVIDIYASRFTEPEVDELLVFYKSDLGRKMIRHSQDMVHEIQTASGNWAMKVTEIINNDLVKKGYLTSPPPPVSDGPPPPMMPKK</sequence>
<gene>
    <name evidence="4" type="ORF">SOP96_03135</name>
</gene>
<proteinExistence type="predicted"/>
<comment type="caution">
    <text evidence="4">The sequence shown here is derived from an EMBL/GenBank/DDBJ whole genome shotgun (WGS) entry which is preliminary data.</text>
</comment>
<accession>A0ABU6HQG2</accession>
<dbReference type="InterPro" id="IPR018637">
    <property type="entry name" value="DUF2059"/>
</dbReference>